<accession>A0AAU9K091</accession>
<comment type="caution">
    <text evidence="2">The sequence shown here is derived from an EMBL/GenBank/DDBJ whole genome shotgun (WGS) entry which is preliminary data.</text>
</comment>
<dbReference type="Proteomes" id="UP001162131">
    <property type="component" value="Unassembled WGS sequence"/>
</dbReference>
<protein>
    <submittedName>
        <fullName evidence="2">Uncharacterized protein</fullName>
    </submittedName>
</protein>
<evidence type="ECO:0000313" key="2">
    <source>
        <dbReference type="EMBL" id="CAG9327394.1"/>
    </source>
</evidence>
<keyword evidence="3" id="KW-1185">Reference proteome</keyword>
<evidence type="ECO:0000313" key="3">
    <source>
        <dbReference type="Proteomes" id="UP001162131"/>
    </source>
</evidence>
<sequence>MKSNITQIASIYGPVVKKQKHKLVQNTSISHVSKNDHSISNISLMHKRPVLIKKDKSLKMLSVIKRRDSHTNLRRDSKSVEPLPIIKSITPVPSSPKKQLKLLSVDSSIDEEFKRLDNLMIRNQSARNDLLSIQKRILSLGVNKLIKNRRFMSIGDASENISFEQIDESLKDPCVLKAKQLEHKSSAQKLKLPPLSLL</sequence>
<name>A0AAU9K091_9CILI</name>
<evidence type="ECO:0000256" key="1">
    <source>
        <dbReference type="SAM" id="Coils"/>
    </source>
</evidence>
<reference evidence="2" key="1">
    <citation type="submission" date="2021-09" db="EMBL/GenBank/DDBJ databases">
        <authorList>
            <consortium name="AG Swart"/>
            <person name="Singh M."/>
            <person name="Singh A."/>
            <person name="Seah K."/>
            <person name="Emmerich C."/>
        </authorList>
    </citation>
    <scope>NUCLEOTIDE SEQUENCE</scope>
    <source>
        <strain evidence="2">ATCC30299</strain>
    </source>
</reference>
<dbReference type="EMBL" id="CAJZBQ010000043">
    <property type="protein sequence ID" value="CAG9327394.1"/>
    <property type="molecule type" value="Genomic_DNA"/>
</dbReference>
<proteinExistence type="predicted"/>
<organism evidence="2 3">
    <name type="scientific">Blepharisma stoltei</name>
    <dbReference type="NCBI Taxonomy" id="1481888"/>
    <lineage>
        <taxon>Eukaryota</taxon>
        <taxon>Sar</taxon>
        <taxon>Alveolata</taxon>
        <taxon>Ciliophora</taxon>
        <taxon>Postciliodesmatophora</taxon>
        <taxon>Heterotrichea</taxon>
        <taxon>Heterotrichida</taxon>
        <taxon>Blepharismidae</taxon>
        <taxon>Blepharisma</taxon>
    </lineage>
</organism>
<keyword evidence="1" id="KW-0175">Coiled coil</keyword>
<gene>
    <name evidence="2" type="ORF">BSTOLATCC_MIC43433</name>
</gene>
<dbReference type="AlphaFoldDB" id="A0AAU9K091"/>
<feature type="coiled-coil region" evidence="1">
    <location>
        <begin position="109"/>
        <end position="136"/>
    </location>
</feature>